<dbReference type="EMBL" id="BDIP01000306">
    <property type="protein sequence ID" value="GCA62210.1"/>
    <property type="molecule type" value="Genomic_DNA"/>
</dbReference>
<organism evidence="2 3">
    <name type="scientific">Kipferlia bialata</name>
    <dbReference type="NCBI Taxonomy" id="797122"/>
    <lineage>
        <taxon>Eukaryota</taxon>
        <taxon>Metamonada</taxon>
        <taxon>Carpediemonas-like organisms</taxon>
        <taxon>Kipferlia</taxon>
    </lineage>
</organism>
<accession>A0A391NM55</accession>
<evidence type="ECO:0000313" key="2">
    <source>
        <dbReference type="EMBL" id="GCA62210.1"/>
    </source>
</evidence>
<proteinExistence type="predicted"/>
<feature type="region of interest" description="Disordered" evidence="1">
    <location>
        <begin position="33"/>
        <end position="57"/>
    </location>
</feature>
<dbReference type="Proteomes" id="UP000265618">
    <property type="component" value="Unassembled WGS sequence"/>
</dbReference>
<reference evidence="2 3" key="1">
    <citation type="journal article" date="2018" name="PLoS ONE">
        <title>The draft genome of Kipferlia bialata reveals reductive genome evolution in fornicate parasites.</title>
        <authorList>
            <person name="Tanifuji G."/>
            <person name="Takabayashi S."/>
            <person name="Kume K."/>
            <person name="Takagi M."/>
            <person name="Nakayama T."/>
            <person name="Kamikawa R."/>
            <person name="Inagaki Y."/>
            <person name="Hashimoto T."/>
        </authorList>
    </citation>
    <scope>NUCLEOTIDE SEQUENCE [LARGE SCALE GENOMIC DNA]</scope>
    <source>
        <strain evidence="2">NY0173</strain>
    </source>
</reference>
<sequence>AKEEPIPEEVAPEAELEPEVETVLEVAELDNAAAPVEMDEDDYCDDLEPVSQSLSRL</sequence>
<keyword evidence="3" id="KW-1185">Reference proteome</keyword>
<evidence type="ECO:0000256" key="1">
    <source>
        <dbReference type="SAM" id="MobiDB-lite"/>
    </source>
</evidence>
<comment type="caution">
    <text evidence="2">The sequence shown here is derived from an EMBL/GenBank/DDBJ whole genome shotgun (WGS) entry which is preliminary data.</text>
</comment>
<gene>
    <name evidence="2" type="ORF">KIPB_001998</name>
</gene>
<feature type="compositionally biased region" description="Acidic residues" evidence="1">
    <location>
        <begin position="37"/>
        <end position="48"/>
    </location>
</feature>
<name>A0A391NM55_9EUKA</name>
<protein>
    <submittedName>
        <fullName evidence="2">Uncharacterized protein</fullName>
    </submittedName>
</protein>
<feature type="non-terminal residue" evidence="2">
    <location>
        <position position="1"/>
    </location>
</feature>
<dbReference type="AlphaFoldDB" id="A0A391NM55"/>
<evidence type="ECO:0000313" key="3">
    <source>
        <dbReference type="Proteomes" id="UP000265618"/>
    </source>
</evidence>